<dbReference type="Proteomes" id="UP000295313">
    <property type="component" value="Unassembled WGS sequence"/>
</dbReference>
<dbReference type="Pfam" id="PF00196">
    <property type="entry name" value="GerE"/>
    <property type="match status" value="1"/>
</dbReference>
<evidence type="ECO:0000259" key="4">
    <source>
        <dbReference type="PROSITE" id="PS50043"/>
    </source>
</evidence>
<name>A0A4R8ICE2_9FLAO</name>
<gene>
    <name evidence="5" type="ORF">B0I22_2612</name>
</gene>
<organism evidence="5 6">
    <name type="scientific">Epilithonimonas xixisoli</name>
    <dbReference type="NCBI Taxonomy" id="1476462"/>
    <lineage>
        <taxon>Bacteria</taxon>
        <taxon>Pseudomonadati</taxon>
        <taxon>Bacteroidota</taxon>
        <taxon>Flavobacteriia</taxon>
        <taxon>Flavobacteriales</taxon>
        <taxon>Weeksellaceae</taxon>
        <taxon>Chryseobacterium group</taxon>
        <taxon>Epilithonimonas</taxon>
    </lineage>
</organism>
<dbReference type="CDD" id="cd06170">
    <property type="entry name" value="LuxR_C_like"/>
    <property type="match status" value="1"/>
</dbReference>
<comment type="caution">
    <text evidence="5">The sequence shown here is derived from an EMBL/GenBank/DDBJ whole genome shotgun (WGS) entry which is preliminary data.</text>
</comment>
<evidence type="ECO:0000256" key="2">
    <source>
        <dbReference type="ARBA" id="ARBA00023125"/>
    </source>
</evidence>
<dbReference type="PANTHER" id="PTHR44688">
    <property type="entry name" value="DNA-BINDING TRANSCRIPTIONAL ACTIVATOR DEVR_DOSR"/>
    <property type="match status" value="1"/>
</dbReference>
<dbReference type="SMART" id="SM00421">
    <property type="entry name" value="HTH_LUXR"/>
    <property type="match status" value="1"/>
</dbReference>
<dbReference type="PRINTS" id="PR00038">
    <property type="entry name" value="HTHLUXR"/>
</dbReference>
<reference evidence="5 6" key="1">
    <citation type="submission" date="2019-03" db="EMBL/GenBank/DDBJ databases">
        <title>Genomic Encyclopedia of Type Strains, Phase III (KMG-III): the genomes of soil and plant-associated and newly described type strains.</title>
        <authorList>
            <person name="Whitman W."/>
        </authorList>
    </citation>
    <scope>NUCLEOTIDE SEQUENCE [LARGE SCALE GENOMIC DNA]</scope>
    <source>
        <strain evidence="5 6">CGMCC 1.12802</strain>
    </source>
</reference>
<dbReference type="InterPro" id="IPR036388">
    <property type="entry name" value="WH-like_DNA-bd_sf"/>
</dbReference>
<keyword evidence="1" id="KW-0805">Transcription regulation</keyword>
<sequence>MNNQHLKFAELVQTIDAVFNQIEMNNFLEVDNVINPDFTNFFNAFDSYITLHDLQKLKPIFINDKMKNYYGFEKNTFQDIDYFYYFTTIHPSSYHTLLDSVVHFKKGGEGYLKLEYKLKNNAGKFEQFLGVTKSIFINEKPVFALSLLQKKEDSSRENNQNDLTKRELEIILLICKGKKQNEISDRLSISVETTKVHIRNIYRKLEINSSQELMILYKDYLE</sequence>
<dbReference type="InterPro" id="IPR000792">
    <property type="entry name" value="Tscrpt_reg_LuxR_C"/>
</dbReference>
<dbReference type="GO" id="GO:0003677">
    <property type="term" value="F:DNA binding"/>
    <property type="evidence" value="ECO:0007669"/>
    <property type="project" value="UniProtKB-KW"/>
</dbReference>
<keyword evidence="3" id="KW-0804">Transcription</keyword>
<proteinExistence type="predicted"/>
<dbReference type="PANTHER" id="PTHR44688:SF16">
    <property type="entry name" value="DNA-BINDING TRANSCRIPTIONAL ACTIVATOR DEVR_DOSR"/>
    <property type="match status" value="1"/>
</dbReference>
<dbReference type="PROSITE" id="PS50043">
    <property type="entry name" value="HTH_LUXR_2"/>
    <property type="match status" value="1"/>
</dbReference>
<feature type="domain" description="HTH luxR-type" evidence="4">
    <location>
        <begin position="156"/>
        <end position="221"/>
    </location>
</feature>
<dbReference type="AlphaFoldDB" id="A0A4R8ICE2"/>
<dbReference type="Gene3D" id="1.10.10.10">
    <property type="entry name" value="Winged helix-like DNA-binding domain superfamily/Winged helix DNA-binding domain"/>
    <property type="match status" value="1"/>
</dbReference>
<protein>
    <submittedName>
        <fullName evidence="5">Regulatory LuxR family protein</fullName>
    </submittedName>
</protein>
<dbReference type="EMBL" id="SOEO01000003">
    <property type="protein sequence ID" value="TDX82601.1"/>
    <property type="molecule type" value="Genomic_DNA"/>
</dbReference>
<evidence type="ECO:0000256" key="3">
    <source>
        <dbReference type="ARBA" id="ARBA00023163"/>
    </source>
</evidence>
<dbReference type="Gene3D" id="3.30.450.20">
    <property type="entry name" value="PAS domain"/>
    <property type="match status" value="1"/>
</dbReference>
<keyword evidence="2" id="KW-0238">DNA-binding</keyword>
<evidence type="ECO:0000313" key="5">
    <source>
        <dbReference type="EMBL" id="TDX82601.1"/>
    </source>
</evidence>
<dbReference type="OrthoDB" id="9795108at2"/>
<dbReference type="RefSeq" id="WP_133945277.1">
    <property type="nucleotide sequence ID" value="NZ_SOEO01000003.1"/>
</dbReference>
<dbReference type="InterPro" id="IPR016032">
    <property type="entry name" value="Sig_transdc_resp-reg_C-effctor"/>
</dbReference>
<keyword evidence="6" id="KW-1185">Reference proteome</keyword>
<dbReference type="GO" id="GO:0006355">
    <property type="term" value="P:regulation of DNA-templated transcription"/>
    <property type="evidence" value="ECO:0007669"/>
    <property type="project" value="InterPro"/>
</dbReference>
<accession>A0A4R8ICE2</accession>
<evidence type="ECO:0000256" key="1">
    <source>
        <dbReference type="ARBA" id="ARBA00023015"/>
    </source>
</evidence>
<dbReference type="SUPFAM" id="SSF46894">
    <property type="entry name" value="C-terminal effector domain of the bipartite response regulators"/>
    <property type="match status" value="1"/>
</dbReference>
<evidence type="ECO:0000313" key="6">
    <source>
        <dbReference type="Proteomes" id="UP000295313"/>
    </source>
</evidence>